<keyword evidence="8" id="KW-0274">FAD</keyword>
<evidence type="ECO:0000256" key="9">
    <source>
        <dbReference type="ARBA" id="ARBA00022840"/>
    </source>
</evidence>
<sequence>MDAAAIARDIYALASSNEPIAPLVSEALKVIDDALDSFGLEKLSLSFNGGKDCTVLLHLYAGALARRNSSVNLQAVRSLYIPLPSPFPALEDFIEDAARAYSLDIFRCVPPAEGEFPVRRVVPSVNEGGPVPESQGVTGSKAKVKGGEGMKMALQIYKERFPVIEGILVGTRRNDPHGATLTFRDQTDSDWPRFQRIHPIINWSYTDVWTFLRRLDIPYCKLYDEGYTSLGSTYNTFRNPALRVPSSEPASANGIAKASGSLPSISGLTILSSDPCTTCVGDCNCGPSASSAHNIPEGLTLLAADASMTCTADDVDAQSSCGVPSNGNLEMINGGPASAPAEADAVQIRAKGNNVAGLVLLAANDGATCYMVSDERDSAEQYRPAYELLDGSFERAGRGQPVSV</sequence>
<evidence type="ECO:0000313" key="14">
    <source>
        <dbReference type="EMBL" id="ETW77252.1"/>
    </source>
</evidence>
<name>W4JUN0_HETIT</name>
<evidence type="ECO:0000256" key="8">
    <source>
        <dbReference type="ARBA" id="ARBA00022827"/>
    </source>
</evidence>
<dbReference type="Pfam" id="PF01507">
    <property type="entry name" value="PAPS_reduct"/>
    <property type="match status" value="1"/>
</dbReference>
<dbReference type="CDD" id="cd23948">
    <property type="entry name" value="FAD_synthase"/>
    <property type="match status" value="1"/>
</dbReference>
<comment type="pathway">
    <text evidence="1">Cofactor biosynthesis; FAD biosynthesis; FAD from FMN: step 1/1.</text>
</comment>
<dbReference type="SUPFAM" id="SSF52402">
    <property type="entry name" value="Adenine nucleotide alpha hydrolases-like"/>
    <property type="match status" value="1"/>
</dbReference>
<dbReference type="GO" id="GO:0006747">
    <property type="term" value="P:FAD biosynthetic process"/>
    <property type="evidence" value="ECO:0007669"/>
    <property type="project" value="TreeGrafter"/>
</dbReference>
<dbReference type="FunCoup" id="W4JUN0">
    <property type="interactions" value="133"/>
</dbReference>
<comment type="catalytic activity">
    <reaction evidence="12">
        <text>FMN + ATP + H(+) = FAD + diphosphate</text>
        <dbReference type="Rhea" id="RHEA:17237"/>
        <dbReference type="ChEBI" id="CHEBI:15378"/>
        <dbReference type="ChEBI" id="CHEBI:30616"/>
        <dbReference type="ChEBI" id="CHEBI:33019"/>
        <dbReference type="ChEBI" id="CHEBI:57692"/>
        <dbReference type="ChEBI" id="CHEBI:58210"/>
        <dbReference type="EC" id="2.7.7.2"/>
    </reaction>
</comment>
<proteinExistence type="predicted"/>
<dbReference type="PANTHER" id="PTHR23293:SF9">
    <property type="entry name" value="FAD SYNTHASE"/>
    <property type="match status" value="1"/>
</dbReference>
<evidence type="ECO:0000256" key="2">
    <source>
        <dbReference type="ARBA" id="ARBA00012393"/>
    </source>
</evidence>
<dbReference type="InterPro" id="IPR014729">
    <property type="entry name" value="Rossmann-like_a/b/a_fold"/>
</dbReference>
<organism evidence="14 15">
    <name type="scientific">Heterobasidion irregulare (strain TC 32-1)</name>
    <dbReference type="NCBI Taxonomy" id="747525"/>
    <lineage>
        <taxon>Eukaryota</taxon>
        <taxon>Fungi</taxon>
        <taxon>Dikarya</taxon>
        <taxon>Basidiomycota</taxon>
        <taxon>Agaricomycotina</taxon>
        <taxon>Agaricomycetes</taxon>
        <taxon>Russulales</taxon>
        <taxon>Bondarzewiaceae</taxon>
        <taxon>Heterobasidion</taxon>
        <taxon>Heterobasidion annosum species complex</taxon>
    </lineage>
</organism>
<dbReference type="Gene3D" id="3.40.50.620">
    <property type="entry name" value="HUPs"/>
    <property type="match status" value="1"/>
</dbReference>
<dbReference type="RefSeq" id="XP_009550785.1">
    <property type="nucleotide sequence ID" value="XM_009552490.1"/>
</dbReference>
<dbReference type="Proteomes" id="UP000030671">
    <property type="component" value="Unassembled WGS sequence"/>
</dbReference>
<evidence type="ECO:0000256" key="7">
    <source>
        <dbReference type="ARBA" id="ARBA00022741"/>
    </source>
</evidence>
<dbReference type="EMBL" id="KI925463">
    <property type="protein sequence ID" value="ETW77252.1"/>
    <property type="molecule type" value="Genomic_DNA"/>
</dbReference>
<evidence type="ECO:0000259" key="13">
    <source>
        <dbReference type="Pfam" id="PF01507"/>
    </source>
</evidence>
<dbReference type="STRING" id="747525.W4JUN0"/>
<keyword evidence="3" id="KW-0285">Flavoprotein</keyword>
<evidence type="ECO:0000256" key="6">
    <source>
        <dbReference type="ARBA" id="ARBA00022695"/>
    </source>
</evidence>
<evidence type="ECO:0000313" key="15">
    <source>
        <dbReference type="Proteomes" id="UP000030671"/>
    </source>
</evidence>
<dbReference type="HOGENOM" id="CLU_056971_1_0_1"/>
<dbReference type="InterPro" id="IPR002500">
    <property type="entry name" value="PAPS_reduct_dom"/>
</dbReference>
<evidence type="ECO:0000256" key="12">
    <source>
        <dbReference type="ARBA" id="ARBA00049494"/>
    </source>
</evidence>
<dbReference type="AlphaFoldDB" id="W4JUN0"/>
<gene>
    <name evidence="14" type="ORF">HETIRDRAFT_421399</name>
</gene>
<evidence type="ECO:0000256" key="10">
    <source>
        <dbReference type="ARBA" id="ARBA00031145"/>
    </source>
</evidence>
<protein>
    <recommendedName>
        <fullName evidence="2">FAD synthase</fullName>
        <ecNumber evidence="2">2.7.7.2</ecNumber>
    </recommendedName>
    <alternativeName>
        <fullName evidence="10">FAD pyrophosphorylase</fullName>
    </alternativeName>
    <alternativeName>
        <fullName evidence="11">FMN adenylyltransferase</fullName>
    </alternativeName>
</protein>
<evidence type="ECO:0000256" key="3">
    <source>
        <dbReference type="ARBA" id="ARBA00022630"/>
    </source>
</evidence>
<evidence type="ECO:0000256" key="11">
    <source>
        <dbReference type="ARBA" id="ARBA00031871"/>
    </source>
</evidence>
<keyword evidence="5" id="KW-0808">Transferase</keyword>
<dbReference type="InParanoid" id="W4JUN0"/>
<dbReference type="OrthoDB" id="270728at2759"/>
<evidence type="ECO:0000256" key="5">
    <source>
        <dbReference type="ARBA" id="ARBA00022679"/>
    </source>
</evidence>
<feature type="domain" description="Phosphoadenosine phosphosulphate reductase" evidence="13">
    <location>
        <begin position="43"/>
        <end position="236"/>
    </location>
</feature>
<dbReference type="PANTHER" id="PTHR23293">
    <property type="entry name" value="FAD SYNTHETASE-RELATED FMN ADENYLYLTRANSFERASE"/>
    <property type="match status" value="1"/>
</dbReference>
<dbReference type="EC" id="2.7.7.2" evidence="2"/>
<keyword evidence="4" id="KW-0288">FMN</keyword>
<keyword evidence="6" id="KW-0548">Nucleotidyltransferase</keyword>
<dbReference type="GeneID" id="20673724"/>
<evidence type="ECO:0000256" key="4">
    <source>
        <dbReference type="ARBA" id="ARBA00022643"/>
    </source>
</evidence>
<dbReference type="eggNOG" id="KOG2644">
    <property type="taxonomic scope" value="Eukaryota"/>
</dbReference>
<evidence type="ECO:0000256" key="1">
    <source>
        <dbReference type="ARBA" id="ARBA00004726"/>
    </source>
</evidence>
<reference evidence="14 15" key="1">
    <citation type="journal article" date="2012" name="New Phytol.">
        <title>Insight into trade-off between wood decay and parasitism from the genome of a fungal forest pathogen.</title>
        <authorList>
            <person name="Olson A."/>
            <person name="Aerts A."/>
            <person name="Asiegbu F."/>
            <person name="Belbahri L."/>
            <person name="Bouzid O."/>
            <person name="Broberg A."/>
            <person name="Canback B."/>
            <person name="Coutinho P.M."/>
            <person name="Cullen D."/>
            <person name="Dalman K."/>
            <person name="Deflorio G."/>
            <person name="van Diepen L.T."/>
            <person name="Dunand C."/>
            <person name="Duplessis S."/>
            <person name="Durling M."/>
            <person name="Gonthier P."/>
            <person name="Grimwood J."/>
            <person name="Fossdal C.G."/>
            <person name="Hansson D."/>
            <person name="Henrissat B."/>
            <person name="Hietala A."/>
            <person name="Himmelstrand K."/>
            <person name="Hoffmeister D."/>
            <person name="Hogberg N."/>
            <person name="James T.Y."/>
            <person name="Karlsson M."/>
            <person name="Kohler A."/>
            <person name="Kues U."/>
            <person name="Lee Y.H."/>
            <person name="Lin Y.C."/>
            <person name="Lind M."/>
            <person name="Lindquist E."/>
            <person name="Lombard V."/>
            <person name="Lucas S."/>
            <person name="Lunden K."/>
            <person name="Morin E."/>
            <person name="Murat C."/>
            <person name="Park J."/>
            <person name="Raffaello T."/>
            <person name="Rouze P."/>
            <person name="Salamov A."/>
            <person name="Schmutz J."/>
            <person name="Solheim H."/>
            <person name="Stahlberg J."/>
            <person name="Velez H."/>
            <person name="de Vries R.P."/>
            <person name="Wiebenga A."/>
            <person name="Woodward S."/>
            <person name="Yakovlev I."/>
            <person name="Garbelotto M."/>
            <person name="Martin F."/>
            <person name="Grigoriev I.V."/>
            <person name="Stenlid J."/>
        </authorList>
    </citation>
    <scope>NUCLEOTIDE SEQUENCE [LARGE SCALE GENOMIC DNA]</scope>
    <source>
        <strain evidence="14 15">TC 32-1</strain>
    </source>
</reference>
<dbReference type="GO" id="GO:0005524">
    <property type="term" value="F:ATP binding"/>
    <property type="evidence" value="ECO:0007669"/>
    <property type="project" value="UniProtKB-KW"/>
</dbReference>
<keyword evidence="7" id="KW-0547">Nucleotide-binding</keyword>
<accession>W4JUN0</accession>
<keyword evidence="9" id="KW-0067">ATP-binding</keyword>
<dbReference type="KEGG" id="hir:HETIRDRAFT_421399"/>
<keyword evidence="15" id="KW-1185">Reference proteome</keyword>
<dbReference type="GO" id="GO:0003919">
    <property type="term" value="F:FMN adenylyltransferase activity"/>
    <property type="evidence" value="ECO:0007669"/>
    <property type="project" value="UniProtKB-EC"/>
</dbReference>